<dbReference type="GO" id="GO:0016020">
    <property type="term" value="C:membrane"/>
    <property type="evidence" value="ECO:0007669"/>
    <property type="project" value="UniProtKB-SubCell"/>
</dbReference>
<comment type="similarity">
    <text evidence="2">Belongs to the CorA metal ion transporter (MIT) (TC 1.A.35) family.</text>
</comment>
<evidence type="ECO:0000256" key="6">
    <source>
        <dbReference type="SAM" id="Phobius"/>
    </source>
</evidence>
<keyword evidence="4 6" id="KW-1133">Transmembrane helix</keyword>
<comment type="subcellular location">
    <subcellularLocation>
        <location evidence="1">Membrane</location>
        <topology evidence="1">Multi-pass membrane protein</topology>
    </subcellularLocation>
</comment>
<name>A0A0M9G0B4_LEPPY</name>
<evidence type="ECO:0000256" key="5">
    <source>
        <dbReference type="ARBA" id="ARBA00023136"/>
    </source>
</evidence>
<evidence type="ECO:0000256" key="2">
    <source>
        <dbReference type="ARBA" id="ARBA00009765"/>
    </source>
</evidence>
<sequence>MRSQLDGVTAELTPTSGALLAARNRFLTFNRNSGSSWFIRRDVMMKNVEVNPETTLWVDIEGESVADRRALIGSLPWRAPLPAAVLDAVARPTESDVVELQPTLMHYAFGVLTCAINPLHHDADIDADTTEDEDIFRGETFDAARGFVWCSVLVTDSFIVTLHDKPFRGLEEVVRALEMRVSPADPSAGYELLNPSIVLATLVAYTSEMMLPDPTALLSEVDCIDEMVLLIAPGERDQPDLLRRVALLRRRISSFRGVLYLKEKLLRELVTPSMRGSFVSCDMHQVMPIYKEALDKNTQVADRLDDARDILNQANLNFVTGVSMRMSQSSANMDFKMQILGQVATICLPLNLLASIFGMNCEVPWQADTHDNLKAFWGILGVMVGWVLVCSIPTIRELLRGNAAKAIVPADN</sequence>
<dbReference type="Gene3D" id="1.20.58.340">
    <property type="entry name" value="Magnesium transport protein CorA, transmembrane region"/>
    <property type="match status" value="2"/>
</dbReference>
<dbReference type="Pfam" id="PF01544">
    <property type="entry name" value="CorA"/>
    <property type="match status" value="1"/>
</dbReference>
<feature type="transmembrane region" description="Helical" evidence="6">
    <location>
        <begin position="375"/>
        <end position="395"/>
    </location>
</feature>
<proteinExistence type="inferred from homology"/>
<dbReference type="InterPro" id="IPR045863">
    <property type="entry name" value="CorA_TM1_TM2"/>
</dbReference>
<dbReference type="InterPro" id="IPR045861">
    <property type="entry name" value="CorA_cytoplasmic_dom"/>
</dbReference>
<gene>
    <name evidence="7" type="ORF">ABB37_05372</name>
</gene>
<dbReference type="OMA" id="IFGMNCE"/>
<reference evidence="7 8" key="1">
    <citation type="submission" date="2015-07" db="EMBL/GenBank/DDBJ databases">
        <title>High-quality genome of monoxenous trypanosomatid Leptomonas pyrrhocoris.</title>
        <authorList>
            <person name="Flegontov P."/>
            <person name="Butenko A."/>
            <person name="Firsov S."/>
            <person name="Vlcek C."/>
            <person name="Logacheva M.D."/>
            <person name="Field M."/>
            <person name="Filatov D."/>
            <person name="Flegontova O."/>
            <person name="Gerasimov E."/>
            <person name="Jackson A.P."/>
            <person name="Kelly S."/>
            <person name="Opperdoes F."/>
            <person name="O'Reilly A."/>
            <person name="Votypka J."/>
            <person name="Yurchenko V."/>
            <person name="Lukes J."/>
        </authorList>
    </citation>
    <scope>NUCLEOTIDE SEQUENCE [LARGE SCALE GENOMIC DNA]</scope>
    <source>
        <strain evidence="7">H10</strain>
    </source>
</reference>
<feature type="transmembrane region" description="Helical" evidence="6">
    <location>
        <begin position="339"/>
        <end position="359"/>
    </location>
</feature>
<evidence type="ECO:0000313" key="8">
    <source>
        <dbReference type="Proteomes" id="UP000037923"/>
    </source>
</evidence>
<dbReference type="InterPro" id="IPR002523">
    <property type="entry name" value="MgTranspt_CorA/ZnTranspt_ZntB"/>
</dbReference>
<dbReference type="AlphaFoldDB" id="A0A0M9G0B4"/>
<dbReference type="SUPFAM" id="SSF143865">
    <property type="entry name" value="CorA soluble domain-like"/>
    <property type="match status" value="1"/>
</dbReference>
<dbReference type="VEuPathDB" id="TriTrypDB:LpyrH10_10_1410"/>
<dbReference type="RefSeq" id="XP_015657995.1">
    <property type="nucleotide sequence ID" value="XM_015803353.1"/>
</dbReference>
<evidence type="ECO:0000256" key="1">
    <source>
        <dbReference type="ARBA" id="ARBA00004141"/>
    </source>
</evidence>
<comment type="caution">
    <text evidence="7">The sequence shown here is derived from an EMBL/GenBank/DDBJ whole genome shotgun (WGS) entry which is preliminary data.</text>
</comment>
<protein>
    <submittedName>
        <fullName evidence="7">MGT2 magnesium transporter (MGT2)</fullName>
    </submittedName>
</protein>
<dbReference type="EMBL" id="LGTL01000010">
    <property type="protein sequence ID" value="KPA79556.1"/>
    <property type="molecule type" value="Genomic_DNA"/>
</dbReference>
<evidence type="ECO:0000256" key="4">
    <source>
        <dbReference type="ARBA" id="ARBA00022989"/>
    </source>
</evidence>
<accession>A0A0M9G0B4</accession>
<dbReference type="FunFam" id="1.20.58.340:FF:000047">
    <property type="entry name" value="MGT2 magnesium transporter"/>
    <property type="match status" value="1"/>
</dbReference>
<dbReference type="PANTHER" id="PTHR21535:SF95">
    <property type="entry name" value="MGT2 MAGNESIUM TRANSPORTER"/>
    <property type="match status" value="1"/>
</dbReference>
<dbReference type="PANTHER" id="PTHR21535">
    <property type="entry name" value="MAGNESIUM AND COBALT TRANSPORT PROTEIN/MITOCHONDRIAL IMPORT INNER MEMBRANE TRANSLOCASE SUBUNIT TIM8"/>
    <property type="match status" value="1"/>
</dbReference>
<dbReference type="SUPFAM" id="SSF144083">
    <property type="entry name" value="Magnesium transport protein CorA, transmembrane region"/>
    <property type="match status" value="1"/>
</dbReference>
<dbReference type="GeneID" id="26905662"/>
<evidence type="ECO:0000313" key="7">
    <source>
        <dbReference type="EMBL" id="KPA79556.1"/>
    </source>
</evidence>
<organism evidence="7 8">
    <name type="scientific">Leptomonas pyrrhocoris</name>
    <name type="common">Firebug parasite</name>
    <dbReference type="NCBI Taxonomy" id="157538"/>
    <lineage>
        <taxon>Eukaryota</taxon>
        <taxon>Discoba</taxon>
        <taxon>Euglenozoa</taxon>
        <taxon>Kinetoplastea</taxon>
        <taxon>Metakinetoplastina</taxon>
        <taxon>Trypanosomatida</taxon>
        <taxon>Trypanosomatidae</taxon>
        <taxon>Leishmaniinae</taxon>
        <taxon>Leptomonas</taxon>
    </lineage>
</organism>
<dbReference type="GO" id="GO:0015095">
    <property type="term" value="F:magnesium ion transmembrane transporter activity"/>
    <property type="evidence" value="ECO:0007669"/>
    <property type="project" value="InterPro"/>
</dbReference>
<keyword evidence="5 6" id="KW-0472">Membrane</keyword>
<keyword evidence="3 6" id="KW-0812">Transmembrane</keyword>
<keyword evidence="8" id="KW-1185">Reference proteome</keyword>
<dbReference type="Proteomes" id="UP000037923">
    <property type="component" value="Unassembled WGS sequence"/>
</dbReference>
<dbReference type="OrthoDB" id="29879at2759"/>
<dbReference type="InterPro" id="IPR044089">
    <property type="entry name" value="Alr1-like"/>
</dbReference>
<dbReference type="CDD" id="cd12829">
    <property type="entry name" value="Alr1p-like"/>
    <property type="match status" value="1"/>
</dbReference>
<evidence type="ECO:0000256" key="3">
    <source>
        <dbReference type="ARBA" id="ARBA00022692"/>
    </source>
</evidence>